<evidence type="ECO:0000313" key="1">
    <source>
        <dbReference type="EMBL" id="KAE8037701.1"/>
    </source>
</evidence>
<reference evidence="1 2" key="1">
    <citation type="submission" date="2019-06" db="EMBL/GenBank/DDBJ databases">
        <title>A chromosomal-level reference genome of Carpinus fangiana (Coryloideae, Betulaceae).</title>
        <authorList>
            <person name="Yang X."/>
            <person name="Wang Z."/>
            <person name="Zhang L."/>
            <person name="Hao G."/>
            <person name="Liu J."/>
            <person name="Yang Y."/>
        </authorList>
    </citation>
    <scope>NUCLEOTIDE SEQUENCE [LARGE SCALE GENOMIC DNA]</scope>
    <source>
        <strain evidence="1">Cfa_2016G</strain>
        <tissue evidence="1">Leaf</tissue>
    </source>
</reference>
<name>A0A660KPP9_9ROSI</name>
<organism evidence="1 2">
    <name type="scientific">Carpinus fangiana</name>
    <dbReference type="NCBI Taxonomy" id="176857"/>
    <lineage>
        <taxon>Eukaryota</taxon>
        <taxon>Viridiplantae</taxon>
        <taxon>Streptophyta</taxon>
        <taxon>Embryophyta</taxon>
        <taxon>Tracheophyta</taxon>
        <taxon>Spermatophyta</taxon>
        <taxon>Magnoliopsida</taxon>
        <taxon>eudicotyledons</taxon>
        <taxon>Gunneridae</taxon>
        <taxon>Pentapetalae</taxon>
        <taxon>rosids</taxon>
        <taxon>fabids</taxon>
        <taxon>Fagales</taxon>
        <taxon>Betulaceae</taxon>
        <taxon>Carpinus</taxon>
    </lineage>
</organism>
<gene>
    <name evidence="1" type="ORF">FH972_010267</name>
</gene>
<dbReference type="Proteomes" id="UP000327013">
    <property type="component" value="Chromosome 4"/>
</dbReference>
<accession>A0A660KPP9</accession>
<protein>
    <submittedName>
        <fullName evidence="1">Uncharacterized protein</fullName>
    </submittedName>
</protein>
<sequence>MLSPLSLAIAILRVMDLTPSTSTTSRCSRPHGSHLIVSVPKDDEVRSVGPRGLKTQIHS</sequence>
<dbReference type="EMBL" id="CM017324">
    <property type="protein sequence ID" value="KAE8037701.1"/>
    <property type="molecule type" value="Genomic_DNA"/>
</dbReference>
<evidence type="ECO:0000313" key="2">
    <source>
        <dbReference type="Proteomes" id="UP000327013"/>
    </source>
</evidence>
<keyword evidence="2" id="KW-1185">Reference proteome</keyword>
<dbReference type="AlphaFoldDB" id="A0A660KPP9"/>
<proteinExistence type="predicted"/>